<proteinExistence type="predicted"/>
<dbReference type="EMBL" id="GBRH01214247">
    <property type="protein sequence ID" value="JAD83648.1"/>
    <property type="molecule type" value="Transcribed_RNA"/>
</dbReference>
<reference evidence="2" key="2">
    <citation type="journal article" date="2015" name="Data Brief">
        <title>Shoot transcriptome of the giant reed, Arundo donax.</title>
        <authorList>
            <person name="Barrero R.A."/>
            <person name="Guerrero F.D."/>
            <person name="Moolhuijzen P."/>
            <person name="Goolsby J.A."/>
            <person name="Tidwell J."/>
            <person name="Bellgard S.E."/>
            <person name="Bellgard M.I."/>
        </authorList>
    </citation>
    <scope>NUCLEOTIDE SEQUENCE</scope>
    <source>
        <tissue evidence="2">Shoot tissue taken approximately 20 cm above the soil surface</tissue>
    </source>
</reference>
<reference evidence="2" key="1">
    <citation type="submission" date="2014-09" db="EMBL/GenBank/DDBJ databases">
        <authorList>
            <person name="Magalhaes I.L.F."/>
            <person name="Oliveira U."/>
            <person name="Santos F.R."/>
            <person name="Vidigal T.H.D.A."/>
            <person name="Brescovit A.D."/>
            <person name="Santos A.J."/>
        </authorList>
    </citation>
    <scope>NUCLEOTIDE SEQUENCE</scope>
    <source>
        <tissue evidence="2">Shoot tissue taken approximately 20 cm above the soil surface</tissue>
    </source>
</reference>
<protein>
    <submittedName>
        <fullName evidence="2">SRP1A</fullName>
    </submittedName>
</protein>
<dbReference type="InterPro" id="IPR035979">
    <property type="entry name" value="RBD_domain_sf"/>
</dbReference>
<dbReference type="GO" id="GO:0003723">
    <property type="term" value="F:RNA binding"/>
    <property type="evidence" value="ECO:0007669"/>
    <property type="project" value="InterPro"/>
</dbReference>
<dbReference type="SUPFAM" id="SSF54928">
    <property type="entry name" value="RNA-binding domain, RBD"/>
    <property type="match status" value="1"/>
</dbReference>
<sequence length="68" mass="7752">MRPVFVGNLDYDPRHSELDRLFYRYGRIERIDMKSGPNAPLASPPSLISARSLLSTSISVRFDLMLLV</sequence>
<dbReference type="InterPro" id="IPR000504">
    <property type="entry name" value="RRM_dom"/>
</dbReference>
<evidence type="ECO:0000313" key="2">
    <source>
        <dbReference type="EMBL" id="JAD83648.1"/>
    </source>
</evidence>
<organism evidence="2">
    <name type="scientific">Arundo donax</name>
    <name type="common">Giant reed</name>
    <name type="synonym">Donax arundinaceus</name>
    <dbReference type="NCBI Taxonomy" id="35708"/>
    <lineage>
        <taxon>Eukaryota</taxon>
        <taxon>Viridiplantae</taxon>
        <taxon>Streptophyta</taxon>
        <taxon>Embryophyta</taxon>
        <taxon>Tracheophyta</taxon>
        <taxon>Spermatophyta</taxon>
        <taxon>Magnoliopsida</taxon>
        <taxon>Liliopsida</taxon>
        <taxon>Poales</taxon>
        <taxon>Poaceae</taxon>
        <taxon>PACMAD clade</taxon>
        <taxon>Arundinoideae</taxon>
        <taxon>Arundineae</taxon>
        <taxon>Arundo</taxon>
    </lineage>
</organism>
<dbReference type="Gene3D" id="3.30.70.330">
    <property type="match status" value="1"/>
</dbReference>
<name>A0A0A9DAE8_ARUDO</name>
<dbReference type="AlphaFoldDB" id="A0A0A9DAE8"/>
<accession>A0A0A9DAE8</accession>
<feature type="domain" description="RRM" evidence="1">
    <location>
        <begin position="4"/>
        <end position="36"/>
    </location>
</feature>
<dbReference type="InterPro" id="IPR012677">
    <property type="entry name" value="Nucleotide-bd_a/b_plait_sf"/>
</dbReference>
<evidence type="ECO:0000259" key="1">
    <source>
        <dbReference type="Pfam" id="PF00076"/>
    </source>
</evidence>
<dbReference type="Pfam" id="PF00076">
    <property type="entry name" value="RRM_1"/>
    <property type="match status" value="1"/>
</dbReference>